<dbReference type="Proteomes" id="UP000012174">
    <property type="component" value="Unassembled WGS sequence"/>
</dbReference>
<dbReference type="AlphaFoldDB" id="M7SCW6"/>
<evidence type="ECO:0000256" key="5">
    <source>
        <dbReference type="ARBA" id="ARBA00023136"/>
    </source>
</evidence>
<dbReference type="eggNOG" id="KOG2533">
    <property type="taxonomic scope" value="Eukaryota"/>
</dbReference>
<evidence type="ECO:0000313" key="8">
    <source>
        <dbReference type="EMBL" id="EMR62007.1"/>
    </source>
</evidence>
<evidence type="ECO:0000256" key="6">
    <source>
        <dbReference type="SAM" id="MobiDB-lite"/>
    </source>
</evidence>
<keyword evidence="5 7" id="KW-0472">Membrane</keyword>
<dbReference type="InterPro" id="IPR011701">
    <property type="entry name" value="MFS"/>
</dbReference>
<reference evidence="9" key="1">
    <citation type="journal article" date="2013" name="Genome Announc.">
        <title>Draft genome sequence of the grapevine dieback fungus Eutypa lata UCR-EL1.</title>
        <authorList>
            <person name="Blanco-Ulate B."/>
            <person name="Rolshausen P.E."/>
            <person name="Cantu D."/>
        </authorList>
    </citation>
    <scope>NUCLEOTIDE SEQUENCE [LARGE SCALE GENOMIC DNA]</scope>
    <source>
        <strain evidence="9">UCR-EL1</strain>
    </source>
</reference>
<evidence type="ECO:0000256" key="2">
    <source>
        <dbReference type="ARBA" id="ARBA00022448"/>
    </source>
</evidence>
<dbReference type="GO" id="GO:0022857">
    <property type="term" value="F:transmembrane transporter activity"/>
    <property type="evidence" value="ECO:0007669"/>
    <property type="project" value="InterPro"/>
</dbReference>
<keyword evidence="9" id="KW-1185">Reference proteome</keyword>
<proteinExistence type="predicted"/>
<evidence type="ECO:0000256" key="1">
    <source>
        <dbReference type="ARBA" id="ARBA00004141"/>
    </source>
</evidence>
<dbReference type="EMBL" id="KB707514">
    <property type="protein sequence ID" value="EMR62007.1"/>
    <property type="molecule type" value="Genomic_DNA"/>
</dbReference>
<feature type="transmembrane region" description="Helical" evidence="7">
    <location>
        <begin position="209"/>
        <end position="228"/>
    </location>
</feature>
<dbReference type="PANTHER" id="PTHR43791">
    <property type="entry name" value="PERMEASE-RELATED"/>
    <property type="match status" value="1"/>
</dbReference>
<keyword evidence="2" id="KW-0813">Transport</keyword>
<organism evidence="8 9">
    <name type="scientific">Eutypa lata (strain UCR-EL1)</name>
    <name type="common">Grapevine dieback disease fungus</name>
    <name type="synonym">Eutypa armeniacae</name>
    <dbReference type="NCBI Taxonomy" id="1287681"/>
    <lineage>
        <taxon>Eukaryota</taxon>
        <taxon>Fungi</taxon>
        <taxon>Dikarya</taxon>
        <taxon>Ascomycota</taxon>
        <taxon>Pezizomycotina</taxon>
        <taxon>Sordariomycetes</taxon>
        <taxon>Xylariomycetidae</taxon>
        <taxon>Xylariales</taxon>
        <taxon>Diatrypaceae</taxon>
        <taxon>Eutypa</taxon>
    </lineage>
</organism>
<sequence>MSPRKEGPGHSFTGLLKEIFNWYPSSYPKAERKLLFKLDLSILIFACLCYQTNISNAYVSGLKEDFSLNGNELNYFNVCYYVAYVVFQVPGLLLMSRPQLWLFIIDGIFTLPIALAGFLVFPGIPDSPKPFYFTEADIQLAKERLERAKIRKPGKLGFDVFKRSIKRWHIWVFVLCYICMIIAGYPDAYMNLWLKEEGYSVVQTNQLPTVTYAINIIASWLGTTLAAIYPSWTIYTGATTCLVFSAICMIVWTIPTALKKEGDDNTQEAETSSTDEPVLFQTDAQIKE</sequence>
<dbReference type="Pfam" id="PF07690">
    <property type="entry name" value="MFS_1"/>
    <property type="match status" value="1"/>
</dbReference>
<dbReference type="Gene3D" id="1.20.1250.20">
    <property type="entry name" value="MFS general substrate transporter like domains"/>
    <property type="match status" value="1"/>
</dbReference>
<evidence type="ECO:0000256" key="3">
    <source>
        <dbReference type="ARBA" id="ARBA00022692"/>
    </source>
</evidence>
<accession>M7SCW6</accession>
<evidence type="ECO:0000313" key="9">
    <source>
        <dbReference type="Proteomes" id="UP000012174"/>
    </source>
</evidence>
<name>M7SCW6_EUTLA</name>
<dbReference type="InterPro" id="IPR036259">
    <property type="entry name" value="MFS_trans_sf"/>
</dbReference>
<feature type="transmembrane region" description="Helical" evidence="7">
    <location>
        <begin position="234"/>
        <end position="254"/>
    </location>
</feature>
<evidence type="ECO:0000256" key="7">
    <source>
        <dbReference type="SAM" id="Phobius"/>
    </source>
</evidence>
<feature type="transmembrane region" description="Helical" evidence="7">
    <location>
        <begin position="100"/>
        <end position="124"/>
    </location>
</feature>
<dbReference type="KEGG" id="ela:UCREL1_11061"/>
<dbReference type="GO" id="GO:0016020">
    <property type="term" value="C:membrane"/>
    <property type="evidence" value="ECO:0007669"/>
    <property type="project" value="UniProtKB-SubCell"/>
</dbReference>
<dbReference type="OMA" id="WTIYTGA"/>
<comment type="subcellular location">
    <subcellularLocation>
        <location evidence="1">Membrane</location>
        <topology evidence="1">Multi-pass membrane protein</topology>
    </subcellularLocation>
</comment>
<dbReference type="HOGENOM" id="CLU_966543_0_0_1"/>
<feature type="transmembrane region" description="Helical" evidence="7">
    <location>
        <begin position="168"/>
        <end position="188"/>
    </location>
</feature>
<protein>
    <submittedName>
        <fullName evidence="8">Putative pantothenate transporter liz1 protein</fullName>
    </submittedName>
</protein>
<keyword evidence="4 7" id="KW-1133">Transmembrane helix</keyword>
<feature type="transmembrane region" description="Helical" evidence="7">
    <location>
        <begin position="34"/>
        <end position="53"/>
    </location>
</feature>
<feature type="region of interest" description="Disordered" evidence="6">
    <location>
        <begin position="263"/>
        <end position="288"/>
    </location>
</feature>
<keyword evidence="3 7" id="KW-0812">Transmembrane</keyword>
<dbReference type="SUPFAM" id="SSF103473">
    <property type="entry name" value="MFS general substrate transporter"/>
    <property type="match status" value="1"/>
</dbReference>
<dbReference type="PANTHER" id="PTHR43791:SF28">
    <property type="entry name" value="MAJOR FACILITATOR SUPERFAMILY (MFS) PROFILE DOMAIN-CONTAINING PROTEIN"/>
    <property type="match status" value="1"/>
</dbReference>
<dbReference type="OrthoDB" id="6132182at2759"/>
<feature type="transmembrane region" description="Helical" evidence="7">
    <location>
        <begin position="73"/>
        <end position="93"/>
    </location>
</feature>
<gene>
    <name evidence="8" type="ORF">UCREL1_11061</name>
</gene>
<evidence type="ECO:0000256" key="4">
    <source>
        <dbReference type="ARBA" id="ARBA00022989"/>
    </source>
</evidence>